<dbReference type="Proteomes" id="UP000245720">
    <property type="component" value="Unassembled WGS sequence"/>
</dbReference>
<dbReference type="Pfam" id="PF10923">
    <property type="entry name" value="BrxC_BrxD"/>
    <property type="match status" value="1"/>
</dbReference>
<comment type="caution">
    <text evidence="1">The sequence shown here is derived from an EMBL/GenBank/DDBJ whole genome shotgun (WGS) entry which is preliminary data.</text>
</comment>
<proteinExistence type="predicted"/>
<dbReference type="InterPro" id="IPR021228">
    <property type="entry name" value="BrxD"/>
</dbReference>
<protein>
    <submittedName>
        <fullName evidence="1">P-loop uncharacterized protein DUF2791</fullName>
    </submittedName>
</protein>
<reference evidence="1 2" key="1">
    <citation type="submission" date="2018-05" db="EMBL/GenBank/DDBJ databases">
        <title>The Hungate 1000. A catalogue of reference genomes from the rumen microbiome.</title>
        <authorList>
            <person name="Kelly W."/>
        </authorList>
    </citation>
    <scope>NUCLEOTIDE SEQUENCE [LARGE SCALE GENOMIC DNA]</scope>
    <source>
        <strain evidence="1 2">SAb67</strain>
    </source>
</reference>
<dbReference type="OrthoDB" id="9772976at2"/>
<name>A0A315Y4P5_RUMFL</name>
<dbReference type="AlphaFoldDB" id="A0A315Y4P5"/>
<accession>A0A315Y4P5</accession>
<dbReference type="EMBL" id="QGDI01000001">
    <property type="protein sequence ID" value="PWJ15345.1"/>
    <property type="molecule type" value="Genomic_DNA"/>
</dbReference>
<organism evidence="1 2">
    <name type="scientific">Ruminococcus flavefaciens</name>
    <dbReference type="NCBI Taxonomy" id="1265"/>
    <lineage>
        <taxon>Bacteria</taxon>
        <taxon>Bacillati</taxon>
        <taxon>Bacillota</taxon>
        <taxon>Clostridia</taxon>
        <taxon>Eubacteriales</taxon>
        <taxon>Oscillospiraceae</taxon>
        <taxon>Ruminococcus</taxon>
    </lineage>
</organism>
<evidence type="ECO:0000313" key="1">
    <source>
        <dbReference type="EMBL" id="PWJ15345.1"/>
    </source>
</evidence>
<gene>
    <name evidence="1" type="ORF">IE37_00240</name>
</gene>
<dbReference type="RefSeq" id="WP_109725148.1">
    <property type="nucleotide sequence ID" value="NZ_QGDI01000001.1"/>
</dbReference>
<dbReference type="SUPFAM" id="SSF52540">
    <property type="entry name" value="P-loop containing nucleoside triphosphate hydrolases"/>
    <property type="match status" value="1"/>
</dbReference>
<dbReference type="InterPro" id="IPR027417">
    <property type="entry name" value="P-loop_NTPase"/>
</dbReference>
<sequence>MKIPKRIASAVINSLKGGVVPRTGLPYITVGRETEIDALLHDVDIIADGGAAFRFISGKYGSGKSFLLQTIRSHVMDRNFVVVDADLSPERRLQGTKGQGLATYKELIRNMSTKTRPDGGALTLILDRWISGVQSETAAETGMSPDSPEFGKAVEKKIYEVINALSEMVHGFDFARLLTIYYHASADGNDEEKAKVVKWFRGEYVNKTEAKSELGVNIVISDDDWYEYIKLFAMFLKMAGYNGLLVLIDELVNIYKIPNSITRQYNYEKILTMYNDTLQGKAKYIGIIMGGTPQCIEDTRRGVYSYEALRSRLAEGRFGREGVRDMLAPVIHLIPLTYEEMLVLTEKLADIHAQLFDYEQKITQEDMIRFIQLEFSRIGSDSHITPREVIRDFIELLDIVFQNPQINISEFIASDSMAHVKPSVGQDDQTDEEFAEFEI</sequence>
<evidence type="ECO:0000313" key="2">
    <source>
        <dbReference type="Proteomes" id="UP000245720"/>
    </source>
</evidence>